<reference evidence="2" key="1">
    <citation type="submission" date="2020-08" db="EMBL/GenBank/DDBJ databases">
        <title>Lacibacter sp. S13-6-6 genome sequencing.</title>
        <authorList>
            <person name="Jin L."/>
        </authorList>
    </citation>
    <scope>NUCLEOTIDE SEQUENCE [LARGE SCALE GENOMIC DNA]</scope>
    <source>
        <strain evidence="2">S13-6-6</strain>
    </source>
</reference>
<gene>
    <name evidence="1" type="ORF">H4075_12810</name>
</gene>
<dbReference type="SUPFAM" id="SSF55961">
    <property type="entry name" value="Bet v1-like"/>
    <property type="match status" value="1"/>
</dbReference>
<keyword evidence="2" id="KW-1185">Reference proteome</keyword>
<protein>
    <submittedName>
        <fullName evidence="1">SRPBCC family protein</fullName>
    </submittedName>
</protein>
<evidence type="ECO:0000313" key="1">
    <source>
        <dbReference type="EMBL" id="QNA42969.1"/>
    </source>
</evidence>
<accession>A0A7G5XBW6</accession>
<dbReference type="CDD" id="cd07820">
    <property type="entry name" value="SRPBCC_3"/>
    <property type="match status" value="1"/>
</dbReference>
<dbReference type="KEGG" id="lacs:H4075_12810"/>
<dbReference type="Gene3D" id="3.30.530.20">
    <property type="match status" value="1"/>
</dbReference>
<evidence type="ECO:0000313" key="2">
    <source>
        <dbReference type="Proteomes" id="UP000515344"/>
    </source>
</evidence>
<dbReference type="RefSeq" id="WP_182801235.1">
    <property type="nucleotide sequence ID" value="NZ_CP060007.1"/>
</dbReference>
<dbReference type="EMBL" id="CP060007">
    <property type="protein sequence ID" value="QNA42969.1"/>
    <property type="molecule type" value="Genomic_DNA"/>
</dbReference>
<name>A0A7G5XBW6_9BACT</name>
<dbReference type="InterPro" id="IPR023393">
    <property type="entry name" value="START-like_dom_sf"/>
</dbReference>
<sequence length="168" mass="19538">MATFSLKTVQKIPVDIETAWEFFSNPANLQKITPGNLGFKILSKHHGEKMYPGQIIEYKVKPILGIPIYWMTEITHVKDKEFFVDEQRFGPYQLWHHQHHFKVIDGGVEMTDIVHYRNPLGFLGNIANALLVKAQLKQIFEYRIKVVEELFGKWPTTQTNSVEFHKAA</sequence>
<dbReference type="Proteomes" id="UP000515344">
    <property type="component" value="Chromosome"/>
</dbReference>
<organism evidence="1 2">
    <name type="scientific">Lacibacter sediminis</name>
    <dbReference type="NCBI Taxonomy" id="2760713"/>
    <lineage>
        <taxon>Bacteria</taxon>
        <taxon>Pseudomonadati</taxon>
        <taxon>Bacteroidota</taxon>
        <taxon>Chitinophagia</taxon>
        <taxon>Chitinophagales</taxon>
        <taxon>Chitinophagaceae</taxon>
        <taxon>Lacibacter</taxon>
    </lineage>
</organism>
<dbReference type="AlphaFoldDB" id="A0A7G5XBW6"/>
<proteinExistence type="predicted"/>